<dbReference type="RefSeq" id="WP_247418952.1">
    <property type="nucleotide sequence ID" value="NZ_JALLGW010000002.1"/>
</dbReference>
<dbReference type="EMBL" id="JBHSQH010000001">
    <property type="protein sequence ID" value="MFC5970207.1"/>
    <property type="molecule type" value="Genomic_DNA"/>
</dbReference>
<evidence type="ECO:0000313" key="2">
    <source>
        <dbReference type="Proteomes" id="UP001596099"/>
    </source>
</evidence>
<evidence type="ECO:0000313" key="1">
    <source>
        <dbReference type="EMBL" id="MFC5970207.1"/>
    </source>
</evidence>
<proteinExistence type="predicted"/>
<dbReference type="Proteomes" id="UP001596099">
    <property type="component" value="Unassembled WGS sequence"/>
</dbReference>
<gene>
    <name evidence="1" type="ORF">ACFPYI_02570</name>
</gene>
<sequence length="50" mass="5449">MEQFTISGHEVVDGDVKATGNGAHVYVPKRWRGADVKIVRTSDPEGEHDG</sequence>
<comment type="caution">
    <text evidence="1">The sequence shown here is derived from an EMBL/GenBank/DDBJ whole genome shotgun (WGS) entry which is preliminary data.</text>
</comment>
<protein>
    <submittedName>
        <fullName evidence="1">DUF2080 family transposase-associated protein</fullName>
    </submittedName>
</protein>
<keyword evidence="2" id="KW-1185">Reference proteome</keyword>
<accession>A0ABD5RI27</accession>
<dbReference type="NCBIfam" id="NF033496">
    <property type="entry name" value="DUF2080_fam_acc"/>
    <property type="match status" value="1"/>
</dbReference>
<organism evidence="1 2">
    <name type="scientific">Halomarina salina</name>
    <dbReference type="NCBI Taxonomy" id="1872699"/>
    <lineage>
        <taxon>Archaea</taxon>
        <taxon>Methanobacteriati</taxon>
        <taxon>Methanobacteriota</taxon>
        <taxon>Stenosarchaea group</taxon>
        <taxon>Halobacteria</taxon>
        <taxon>Halobacteriales</taxon>
        <taxon>Natronomonadaceae</taxon>
        <taxon>Halomarina</taxon>
    </lineage>
</organism>
<dbReference type="AlphaFoldDB" id="A0ABD5RI27"/>
<reference evidence="1 2" key="1">
    <citation type="journal article" date="2019" name="Int. J. Syst. Evol. Microbiol.">
        <title>The Global Catalogue of Microorganisms (GCM) 10K type strain sequencing project: providing services to taxonomists for standard genome sequencing and annotation.</title>
        <authorList>
            <consortium name="The Broad Institute Genomics Platform"/>
            <consortium name="The Broad Institute Genome Sequencing Center for Infectious Disease"/>
            <person name="Wu L."/>
            <person name="Ma J."/>
        </authorList>
    </citation>
    <scope>NUCLEOTIDE SEQUENCE [LARGE SCALE GENOMIC DNA]</scope>
    <source>
        <strain evidence="1 2">CGMCC 1.12543</strain>
    </source>
</reference>
<name>A0ABD5RI27_9EURY</name>